<evidence type="ECO:0000256" key="1">
    <source>
        <dbReference type="SAM" id="MobiDB-lite"/>
    </source>
</evidence>
<reference evidence="3" key="1">
    <citation type="journal article" date="2012" name="Proc. Natl. Acad. Sci. U.S.A.">
        <title>Antigenic diversity is generated by distinct evolutionary mechanisms in African trypanosome species.</title>
        <authorList>
            <person name="Jackson A.P."/>
            <person name="Berry A."/>
            <person name="Aslett M."/>
            <person name="Allison H.C."/>
            <person name="Burton P."/>
            <person name="Vavrova-Anderson J."/>
            <person name="Brown R."/>
            <person name="Browne H."/>
            <person name="Corton N."/>
            <person name="Hauser H."/>
            <person name="Gamble J."/>
            <person name="Gilderthorp R."/>
            <person name="Marcello L."/>
            <person name="McQuillan J."/>
            <person name="Otto T.D."/>
            <person name="Quail M.A."/>
            <person name="Sanders M.J."/>
            <person name="van Tonder A."/>
            <person name="Ginger M.L."/>
            <person name="Field M.C."/>
            <person name="Barry J.D."/>
            <person name="Hertz-Fowler C."/>
            <person name="Berriman M."/>
        </authorList>
    </citation>
    <scope>NUCLEOTIDE SEQUENCE</scope>
    <source>
        <strain evidence="3">IL3000</strain>
    </source>
</reference>
<feature type="transmembrane region" description="Helical" evidence="2">
    <location>
        <begin position="34"/>
        <end position="54"/>
    </location>
</feature>
<keyword evidence="2" id="KW-0472">Membrane</keyword>
<feature type="region of interest" description="Disordered" evidence="1">
    <location>
        <begin position="59"/>
        <end position="109"/>
    </location>
</feature>
<dbReference type="EMBL" id="HE575321">
    <property type="protein sequence ID" value="CCC91873.1"/>
    <property type="molecule type" value="Genomic_DNA"/>
</dbReference>
<feature type="compositionally biased region" description="Basic and acidic residues" evidence="1">
    <location>
        <begin position="99"/>
        <end position="109"/>
    </location>
</feature>
<protein>
    <submittedName>
        <fullName evidence="3">Uncharacterized protein</fullName>
    </submittedName>
</protein>
<name>G0UR62_TRYCI</name>
<feature type="compositionally biased region" description="Basic residues" evidence="1">
    <location>
        <begin position="59"/>
        <end position="76"/>
    </location>
</feature>
<keyword evidence="2" id="KW-1133">Transmembrane helix</keyword>
<gene>
    <name evidence="3" type="ORF">TCIL3000_8_820</name>
</gene>
<accession>G0UR62</accession>
<sequence length="109" mass="13119">MVVNVYSTAAVREVSTQHEHEGRHYFRHEMFIKWHLAAAETVCYLFFSSFYLLMNQKRRHRGHIKTKRNKIKKARRRTDPLQSFNPSEKRCQQIAQKKAKSDQKTKKEI</sequence>
<keyword evidence="2" id="KW-0812">Transmembrane</keyword>
<proteinExistence type="predicted"/>
<organism evidence="3">
    <name type="scientific">Trypanosoma congolense (strain IL3000)</name>
    <dbReference type="NCBI Taxonomy" id="1068625"/>
    <lineage>
        <taxon>Eukaryota</taxon>
        <taxon>Discoba</taxon>
        <taxon>Euglenozoa</taxon>
        <taxon>Kinetoplastea</taxon>
        <taxon>Metakinetoplastina</taxon>
        <taxon>Trypanosomatida</taxon>
        <taxon>Trypanosomatidae</taxon>
        <taxon>Trypanosoma</taxon>
        <taxon>Nannomonas</taxon>
    </lineage>
</organism>
<dbReference type="AlphaFoldDB" id="G0UR62"/>
<evidence type="ECO:0000256" key="2">
    <source>
        <dbReference type="SAM" id="Phobius"/>
    </source>
</evidence>
<evidence type="ECO:0000313" key="3">
    <source>
        <dbReference type="EMBL" id="CCC91873.1"/>
    </source>
</evidence>